<dbReference type="AlphaFoldDB" id="A0A6L9MVR2"/>
<accession>A0A6L9MVR2</accession>
<dbReference type="PANTHER" id="PTHR46361:SF3">
    <property type="entry name" value="ELECTRON CARRIER_ PROTEIN DISULFIDE OXIDOREDUCTASE"/>
    <property type="match status" value="1"/>
</dbReference>
<dbReference type="Pfam" id="PF04784">
    <property type="entry name" value="DUF547"/>
    <property type="match status" value="1"/>
</dbReference>
<protein>
    <submittedName>
        <fullName evidence="2">DUF547 domain-containing protein</fullName>
    </submittedName>
</protein>
<sequence length="308" mass="34715">MVNKMKSLLMSAFITRVCGNVYVAALINARSSVLRLGCKLLNKSLYKLLIGILAVTSVQALADSKLHDKYNSLLNKHVVTINDGASTQVNYEGFKRDQKALSDYLNQLAAVPPKTFGSWDENTQLAFLINAYNAYTINLILTEYPSLDSIRDLGGFFSSPWKKDIAPLLGKSRSLDDIEHNLIRGDNKYSEPRIHFAVNCASVGCPALREEAYIGEQLDKQLEDQTKRFLGDSTRNTMKGNTLYLSKIFTWYEGDFEKNWKGTSTVKEFIVLYREAMSLNQSQVDAITSGEVEVDYLDYDWSLNDVKP</sequence>
<evidence type="ECO:0000313" key="3">
    <source>
        <dbReference type="Proteomes" id="UP000478837"/>
    </source>
</evidence>
<dbReference type="EMBL" id="JAAAWP010000007">
    <property type="protein sequence ID" value="NDW22329.1"/>
    <property type="molecule type" value="Genomic_DNA"/>
</dbReference>
<name>A0A6L9MVR2_9ALTE</name>
<reference evidence="2 3" key="1">
    <citation type="submission" date="2020-01" db="EMBL/GenBank/DDBJ databases">
        <title>Genomes of bacteria type strains.</title>
        <authorList>
            <person name="Chen J."/>
            <person name="Zhu S."/>
            <person name="Yang J."/>
        </authorList>
    </citation>
    <scope>NUCLEOTIDE SEQUENCE [LARGE SCALE GENOMIC DNA]</scope>
    <source>
        <strain evidence="2 3">LMG 22958</strain>
    </source>
</reference>
<feature type="domain" description="DUF547" evidence="1">
    <location>
        <begin position="118"/>
        <end position="230"/>
    </location>
</feature>
<gene>
    <name evidence="2" type="ORF">GTW09_12410</name>
</gene>
<dbReference type="PANTHER" id="PTHR46361">
    <property type="entry name" value="ELECTRON CARRIER/ PROTEIN DISULFIDE OXIDOREDUCTASE"/>
    <property type="match status" value="1"/>
</dbReference>
<keyword evidence="3" id="KW-1185">Reference proteome</keyword>
<evidence type="ECO:0000313" key="2">
    <source>
        <dbReference type="EMBL" id="NDW22329.1"/>
    </source>
</evidence>
<dbReference type="Proteomes" id="UP000478837">
    <property type="component" value="Unassembled WGS sequence"/>
</dbReference>
<dbReference type="InterPro" id="IPR006869">
    <property type="entry name" value="DUF547"/>
</dbReference>
<comment type="caution">
    <text evidence="2">The sequence shown here is derived from an EMBL/GenBank/DDBJ whole genome shotgun (WGS) entry which is preliminary data.</text>
</comment>
<proteinExistence type="predicted"/>
<organism evidence="2 3">
    <name type="scientific">Alteromonas hispanica</name>
    <dbReference type="NCBI Taxonomy" id="315421"/>
    <lineage>
        <taxon>Bacteria</taxon>
        <taxon>Pseudomonadati</taxon>
        <taxon>Pseudomonadota</taxon>
        <taxon>Gammaproteobacteria</taxon>
        <taxon>Alteromonadales</taxon>
        <taxon>Alteromonadaceae</taxon>
        <taxon>Alteromonas/Salinimonas group</taxon>
        <taxon>Alteromonas</taxon>
    </lineage>
</organism>
<evidence type="ECO:0000259" key="1">
    <source>
        <dbReference type="Pfam" id="PF04784"/>
    </source>
</evidence>